<evidence type="ECO:0000256" key="3">
    <source>
        <dbReference type="ARBA" id="ARBA00005046"/>
    </source>
</evidence>
<dbReference type="Proteomes" id="UP000004367">
    <property type="component" value="Unassembled WGS sequence"/>
</dbReference>
<dbReference type="CDD" id="cd00887">
    <property type="entry name" value="MoeA"/>
    <property type="match status" value="1"/>
</dbReference>
<dbReference type="PANTHER" id="PTHR10192:SF5">
    <property type="entry name" value="GEPHYRIN"/>
    <property type="match status" value="1"/>
</dbReference>
<evidence type="ECO:0000256" key="4">
    <source>
        <dbReference type="ARBA" id="ARBA00010763"/>
    </source>
</evidence>
<dbReference type="InterPro" id="IPR036688">
    <property type="entry name" value="MoeA_C_domain_IV_sf"/>
</dbReference>
<dbReference type="AlphaFoldDB" id="H5USJ5"/>
<evidence type="ECO:0000256" key="10">
    <source>
        <dbReference type="ARBA" id="ARBA00047317"/>
    </source>
</evidence>
<comment type="caution">
    <text evidence="13">The sequence shown here is derived from an EMBL/GenBank/DDBJ whole genome shotgun (WGS) entry which is preliminary data.</text>
</comment>
<dbReference type="NCBIfam" id="TIGR00177">
    <property type="entry name" value="molyb_syn"/>
    <property type="match status" value="1"/>
</dbReference>
<keyword evidence="6 11" id="KW-0808">Transferase</keyword>
<dbReference type="Gene3D" id="3.40.980.10">
    <property type="entry name" value="MoaB/Mog-like domain"/>
    <property type="match status" value="1"/>
</dbReference>
<evidence type="ECO:0000256" key="5">
    <source>
        <dbReference type="ARBA" id="ARBA00022505"/>
    </source>
</evidence>
<feature type="domain" description="MoaB/Mog" evidence="12">
    <location>
        <begin position="179"/>
        <end position="318"/>
    </location>
</feature>
<accession>H5USJ5</accession>
<dbReference type="eggNOG" id="COG0303">
    <property type="taxonomic scope" value="Bacteria"/>
</dbReference>
<dbReference type="InterPro" id="IPR038987">
    <property type="entry name" value="MoeA-like"/>
</dbReference>
<dbReference type="NCBIfam" id="NF045515">
    <property type="entry name" value="Glp_gephyrin"/>
    <property type="match status" value="1"/>
</dbReference>
<evidence type="ECO:0000256" key="2">
    <source>
        <dbReference type="ARBA" id="ARBA00002901"/>
    </source>
</evidence>
<protein>
    <recommendedName>
        <fullName evidence="11">Molybdopterin molybdenumtransferase</fullName>
        <ecNumber evidence="11">2.10.1.1</ecNumber>
    </recommendedName>
</protein>
<dbReference type="EC" id="2.10.1.1" evidence="11"/>
<dbReference type="SUPFAM" id="SSF63882">
    <property type="entry name" value="MoeA N-terminal region -like"/>
    <property type="match status" value="1"/>
</dbReference>
<keyword evidence="7 11" id="KW-0479">Metal-binding</keyword>
<dbReference type="EMBL" id="BAFE01000056">
    <property type="protein sequence ID" value="GAB48703.1"/>
    <property type="molecule type" value="Genomic_DNA"/>
</dbReference>
<dbReference type="GO" id="GO:0006777">
    <property type="term" value="P:Mo-molybdopterin cofactor biosynthetic process"/>
    <property type="evidence" value="ECO:0007669"/>
    <property type="project" value="UniProtKB-UniRule"/>
</dbReference>
<dbReference type="GO" id="GO:0005829">
    <property type="term" value="C:cytosol"/>
    <property type="evidence" value="ECO:0007669"/>
    <property type="project" value="TreeGrafter"/>
</dbReference>
<evidence type="ECO:0000256" key="1">
    <source>
        <dbReference type="ARBA" id="ARBA00001946"/>
    </source>
</evidence>
<evidence type="ECO:0000313" key="14">
    <source>
        <dbReference type="Proteomes" id="UP000004367"/>
    </source>
</evidence>
<keyword evidence="5 11" id="KW-0500">Molybdenum</keyword>
<dbReference type="InterPro" id="IPR005111">
    <property type="entry name" value="MoeA_C_domain_IV"/>
</dbReference>
<dbReference type="Pfam" id="PF03453">
    <property type="entry name" value="MoeA_N"/>
    <property type="match status" value="1"/>
</dbReference>
<dbReference type="InterPro" id="IPR001453">
    <property type="entry name" value="MoaB/Mog_dom"/>
</dbReference>
<dbReference type="FunFam" id="3.40.980.10:FF:000004">
    <property type="entry name" value="Molybdopterin molybdenumtransferase"/>
    <property type="match status" value="1"/>
</dbReference>
<dbReference type="RefSeq" id="WP_009482601.1">
    <property type="nucleotide sequence ID" value="NZ_BAFE01000056.1"/>
</dbReference>
<sequence>MIGVEEHLSRILSTVGVLPPTRRSLDNAQGCVLAEDLRSRVSLPGFDNSAMDGYVLLASDTERATEKFPVRLPVDGDIAAGDTTRRRLRPGHAFRIMTGAPVPEGADAVVPVEQTDAGVERVTIYQGPGHGAHIRPQGEDVRQGQVVLRAGTRLGPRQLALAAAVGHGDALVVPLPRVVVVSTGDELIAPGSVPGFGEVVDSNGPMLAAAARDLGVVASRIGGVADEPETVARVLRQQLSRVDAIVTTGGVSMGAYDAVKAVLSQLGTVQFDRVAMQPGKPQGFGVLGEEEIPVFTLPGNPVSSLVSFEVFVAPALRRMAGRAPFESAPVVARVEEGFRSPAAKTQFARVVVTSHDAEPLRVRLAGGQGSHVLGSLAEAHALAVVPPDVAQVEAGDELLVLGLDGTNPGDRTHAATAGETAGRPWFGAAAVAAAGSAG</sequence>
<evidence type="ECO:0000256" key="8">
    <source>
        <dbReference type="ARBA" id="ARBA00022842"/>
    </source>
</evidence>
<organism evidence="13 14">
    <name type="scientific">Mobilicoccus pelagius NBRC 104925</name>
    <dbReference type="NCBI Taxonomy" id="1089455"/>
    <lineage>
        <taxon>Bacteria</taxon>
        <taxon>Bacillati</taxon>
        <taxon>Actinomycetota</taxon>
        <taxon>Actinomycetes</taxon>
        <taxon>Micrococcales</taxon>
        <taxon>Dermatophilaceae</taxon>
        <taxon>Mobilicoccus</taxon>
    </lineage>
</organism>
<dbReference type="OrthoDB" id="9804758at2"/>
<dbReference type="SUPFAM" id="SSF63867">
    <property type="entry name" value="MoeA C-terminal domain-like"/>
    <property type="match status" value="1"/>
</dbReference>
<evidence type="ECO:0000256" key="9">
    <source>
        <dbReference type="ARBA" id="ARBA00023150"/>
    </source>
</evidence>
<comment type="pathway">
    <text evidence="3 11">Cofactor biosynthesis; molybdopterin biosynthesis.</text>
</comment>
<dbReference type="Pfam" id="PF00994">
    <property type="entry name" value="MoCF_biosynth"/>
    <property type="match status" value="1"/>
</dbReference>
<gene>
    <name evidence="13" type="primary">moeA</name>
    <name evidence="13" type="ORF">MOPEL_078_00920</name>
</gene>
<dbReference type="Gene3D" id="2.40.340.10">
    <property type="entry name" value="MoeA, C-terminal, domain IV"/>
    <property type="match status" value="1"/>
</dbReference>
<proteinExistence type="inferred from homology"/>
<reference evidence="13 14" key="1">
    <citation type="submission" date="2012-02" db="EMBL/GenBank/DDBJ databases">
        <title>Whole genome shotgun sequence of Mobilicoccus pelagius NBRC 104925.</title>
        <authorList>
            <person name="Yoshida Y."/>
            <person name="Hosoyama A."/>
            <person name="Tsuchikane K."/>
            <person name="Katsumata H."/>
            <person name="Yamazaki S."/>
            <person name="Fujita N."/>
        </authorList>
    </citation>
    <scope>NUCLEOTIDE SEQUENCE [LARGE SCALE GENOMIC DNA]</scope>
    <source>
        <strain evidence="13 14">NBRC 104925</strain>
    </source>
</reference>
<dbReference type="SMART" id="SM00852">
    <property type="entry name" value="MoCF_biosynth"/>
    <property type="match status" value="1"/>
</dbReference>
<evidence type="ECO:0000313" key="13">
    <source>
        <dbReference type="EMBL" id="GAB48703.1"/>
    </source>
</evidence>
<dbReference type="InterPro" id="IPR005110">
    <property type="entry name" value="MoeA_linker/N"/>
</dbReference>
<dbReference type="GO" id="GO:0046872">
    <property type="term" value="F:metal ion binding"/>
    <property type="evidence" value="ECO:0007669"/>
    <property type="project" value="UniProtKB-UniRule"/>
</dbReference>
<keyword evidence="14" id="KW-1185">Reference proteome</keyword>
<dbReference type="SUPFAM" id="SSF53218">
    <property type="entry name" value="Molybdenum cofactor biosynthesis proteins"/>
    <property type="match status" value="1"/>
</dbReference>
<keyword evidence="9 11" id="KW-0501">Molybdenum cofactor biosynthesis</keyword>
<keyword evidence="8 11" id="KW-0460">Magnesium</keyword>
<dbReference type="GO" id="GO:0061599">
    <property type="term" value="F:molybdopterin molybdotransferase activity"/>
    <property type="evidence" value="ECO:0007669"/>
    <property type="project" value="UniProtKB-UniRule"/>
</dbReference>
<evidence type="ECO:0000259" key="12">
    <source>
        <dbReference type="SMART" id="SM00852"/>
    </source>
</evidence>
<comment type="cofactor">
    <cofactor evidence="1 11">
        <name>Mg(2+)</name>
        <dbReference type="ChEBI" id="CHEBI:18420"/>
    </cofactor>
</comment>
<dbReference type="PANTHER" id="PTHR10192">
    <property type="entry name" value="MOLYBDOPTERIN BIOSYNTHESIS PROTEIN"/>
    <property type="match status" value="1"/>
</dbReference>
<dbReference type="STRING" id="1089455.MOPEL_078_00920"/>
<comment type="catalytic activity">
    <reaction evidence="10">
        <text>adenylyl-molybdopterin + molybdate = Mo-molybdopterin + AMP + H(+)</text>
        <dbReference type="Rhea" id="RHEA:35047"/>
        <dbReference type="ChEBI" id="CHEBI:15378"/>
        <dbReference type="ChEBI" id="CHEBI:36264"/>
        <dbReference type="ChEBI" id="CHEBI:62727"/>
        <dbReference type="ChEBI" id="CHEBI:71302"/>
        <dbReference type="ChEBI" id="CHEBI:456215"/>
        <dbReference type="EC" id="2.10.1.1"/>
    </reaction>
</comment>
<dbReference type="Gene3D" id="3.90.105.10">
    <property type="entry name" value="Molybdopterin biosynthesis moea protein, domain 2"/>
    <property type="match status" value="1"/>
</dbReference>
<dbReference type="Gene3D" id="2.170.190.11">
    <property type="entry name" value="Molybdopterin biosynthesis moea protein, domain 3"/>
    <property type="match status" value="1"/>
</dbReference>
<name>H5USJ5_9MICO</name>
<comment type="function">
    <text evidence="2 11">Catalyzes the insertion of molybdate into adenylated molybdopterin with the concomitant release of AMP.</text>
</comment>
<dbReference type="UniPathway" id="UPA00344"/>
<evidence type="ECO:0000256" key="11">
    <source>
        <dbReference type="RuleBase" id="RU365090"/>
    </source>
</evidence>
<comment type="similarity">
    <text evidence="4 11">Belongs to the MoeA family.</text>
</comment>
<evidence type="ECO:0000256" key="6">
    <source>
        <dbReference type="ARBA" id="ARBA00022679"/>
    </source>
</evidence>
<dbReference type="InterPro" id="IPR036135">
    <property type="entry name" value="MoeA_linker/N_sf"/>
</dbReference>
<dbReference type="InterPro" id="IPR036425">
    <property type="entry name" value="MoaB/Mog-like_dom_sf"/>
</dbReference>
<evidence type="ECO:0000256" key="7">
    <source>
        <dbReference type="ARBA" id="ARBA00022723"/>
    </source>
</evidence>
<dbReference type="Pfam" id="PF03454">
    <property type="entry name" value="MoeA_C"/>
    <property type="match status" value="1"/>
</dbReference>